<gene>
    <name evidence="1" type="ORF">R1T40_05380</name>
</gene>
<evidence type="ECO:0000313" key="1">
    <source>
        <dbReference type="EMBL" id="WOI34164.1"/>
    </source>
</evidence>
<organism evidence="1 2">
    <name type="scientific">Tritonibacter scottomollicae</name>
    <name type="common">Epibacterium scottomollicae</name>
    <dbReference type="NCBI Taxonomy" id="483013"/>
    <lineage>
        <taxon>Bacteria</taxon>
        <taxon>Pseudomonadati</taxon>
        <taxon>Pseudomonadota</taxon>
        <taxon>Alphaproteobacteria</taxon>
        <taxon>Rhodobacterales</taxon>
        <taxon>Paracoccaceae</taxon>
        <taxon>Tritonibacter</taxon>
    </lineage>
</organism>
<dbReference type="Proteomes" id="UP001302666">
    <property type="component" value="Chromosome"/>
</dbReference>
<proteinExistence type="predicted"/>
<dbReference type="EMBL" id="CP136704">
    <property type="protein sequence ID" value="WOI34164.1"/>
    <property type="molecule type" value="Genomic_DNA"/>
</dbReference>
<name>A0ABZ0HJI3_TRISK</name>
<keyword evidence="2" id="KW-1185">Reference proteome</keyword>
<evidence type="ECO:0000313" key="2">
    <source>
        <dbReference type="Proteomes" id="UP001302666"/>
    </source>
</evidence>
<sequence>MSENVVIVASDGVADLTPVAKFMAARQLRLQAETVRVEAVKARGYVPEVCGDAIPEAPARGAIRVFQPMSLFPDGEDDWVARPSGYRGRSAMQRADVFDVMTAKAASNGKPAPFTREQVAAGRYYRDLVERHACAGVRCSSVEALRSSGGGSGSFVDAVLRDREEIERIRRRIGTSTAMAVRKIRPSKRGSRVNITDRRLVDMVCLEDKPISAVLRAHGWSVWGQTVGAVGLTLAELLERIVRMR</sequence>
<accession>A0ABZ0HJI3</accession>
<reference evidence="1 2" key="1">
    <citation type="submission" date="2023-10" db="EMBL/GenBank/DDBJ databases">
        <title>Eight complete genome sequences of bacteria isolated from laboratory stock of Giant Kelp gametophytes.</title>
        <authorList>
            <person name="Tolentino B."/>
            <person name="Nuzhdin S."/>
        </authorList>
    </citation>
    <scope>NUCLEOTIDE SEQUENCE [LARGE SCALE GENOMIC DNA]</scope>
    <source>
        <strain evidence="1 2">LC.270.F.C4</strain>
    </source>
</reference>
<dbReference type="RefSeq" id="WP_317386147.1">
    <property type="nucleotide sequence ID" value="NZ_CP136704.1"/>
</dbReference>
<protein>
    <submittedName>
        <fullName evidence="1">Uncharacterized protein</fullName>
    </submittedName>
</protein>